<comment type="caution">
    <text evidence="5">The sequence shown here is derived from an EMBL/GenBank/DDBJ whole genome shotgun (WGS) entry which is preliminary data.</text>
</comment>
<dbReference type="InterPro" id="IPR036942">
    <property type="entry name" value="Beta-barrel_TonB_sf"/>
</dbReference>
<gene>
    <name evidence="5" type="ORF">LNP80_02735</name>
</gene>
<evidence type="ECO:0000259" key="4">
    <source>
        <dbReference type="Pfam" id="PF14905"/>
    </source>
</evidence>
<evidence type="ECO:0000256" key="2">
    <source>
        <dbReference type="ARBA" id="ARBA00023136"/>
    </source>
</evidence>
<organism evidence="5 6">
    <name type="scientific">Chryseobacterium muglaense</name>
    <dbReference type="NCBI Taxonomy" id="2893752"/>
    <lineage>
        <taxon>Bacteria</taxon>
        <taxon>Pseudomonadati</taxon>
        <taxon>Bacteroidota</taxon>
        <taxon>Flavobacteriia</taxon>
        <taxon>Flavobacteriales</taxon>
        <taxon>Weeksellaceae</taxon>
        <taxon>Chryseobacterium group</taxon>
        <taxon>Chryseobacterium</taxon>
    </lineage>
</organism>
<protein>
    <submittedName>
        <fullName evidence="5">Outer membrane beta-barrel family protein</fullName>
    </submittedName>
</protein>
<dbReference type="SUPFAM" id="SSF56935">
    <property type="entry name" value="Porins"/>
    <property type="match status" value="1"/>
</dbReference>
<reference evidence="5" key="1">
    <citation type="submission" date="2021-11" db="EMBL/GenBank/DDBJ databases">
        <title>Description of novel Chryseobacterium species.</title>
        <authorList>
            <person name="Saticioglu I.B."/>
            <person name="Ay H."/>
            <person name="Altun S."/>
            <person name="Duman M."/>
        </authorList>
    </citation>
    <scope>NUCLEOTIDE SEQUENCE</scope>
    <source>
        <strain evidence="5">C-39</strain>
    </source>
</reference>
<dbReference type="Gene3D" id="2.40.170.20">
    <property type="entry name" value="TonB-dependent receptor, beta-barrel domain"/>
    <property type="match status" value="1"/>
</dbReference>
<feature type="domain" description="Outer membrane protein beta-barrel" evidence="4">
    <location>
        <begin position="119"/>
        <end position="522"/>
    </location>
</feature>
<evidence type="ECO:0000256" key="3">
    <source>
        <dbReference type="ARBA" id="ARBA00023237"/>
    </source>
</evidence>
<dbReference type="GO" id="GO:0009279">
    <property type="term" value="C:cell outer membrane"/>
    <property type="evidence" value="ECO:0007669"/>
    <property type="project" value="UniProtKB-SubCell"/>
</dbReference>
<accession>A0A9Q3YPR7</accession>
<keyword evidence="3" id="KW-0998">Cell outer membrane</keyword>
<keyword evidence="2" id="KW-0472">Membrane</keyword>
<evidence type="ECO:0000313" key="5">
    <source>
        <dbReference type="EMBL" id="MCC9033171.1"/>
    </source>
</evidence>
<sequence length="547" mass="63708">MYNKNKLSLSASFNYRDGGEYHDYRDYNSFPNEFWITRQAFKREYKRLNSVLGLQYAATANWTFGFQYIANTNNAKANRITKSSVYQYENSNPFNEILSEVNASQKPKFNSLNLFNEIKLDSLGKKINVNLDYFNYVNFDTRPYEGTSVRKIPFNIQYFNGINNNQQSTNNFSGKVDIELPTTWANWSTGGKISVSKTENYITAFNSGLVTTLNPDLPQINNQYHYDENVQALYVSGNKKINDQFEAQIGLRMEAIQTKSHSGNRNQSIDNKYTKLFPSINLSYSANKNSTYRFSYSKRIARPNFAELNPNLTYVTPFLSVEGNQVLRPYFVDNFEFFYTYKKLETKLYHSLENDVFNQVGLPYLETSNIRLIYKNIFDIRRYGISQTFTFDKLNWWNSINTLNINYSTAKTTDLMATVANGFTSFFTTNNDFNLNKPQTLLFNFSFDYYMFGNYGIDKIKPFTSTSLALQYLLLGKDLKITLKATDVFKTDRFRFTSIVNGVHRSSDYYFDTRMFQLAINYKFGSKKVNVKKRQTGNEDERARTGN</sequence>
<dbReference type="PANTHER" id="PTHR40980:SF4">
    <property type="entry name" value="TONB-DEPENDENT RECEPTOR-LIKE BETA-BARREL DOMAIN-CONTAINING PROTEIN"/>
    <property type="match status" value="1"/>
</dbReference>
<comment type="subcellular location">
    <subcellularLocation>
        <location evidence="1">Cell outer membrane</location>
    </subcellularLocation>
</comment>
<dbReference type="AlphaFoldDB" id="A0A9Q3YPR7"/>
<name>A0A9Q3YPR7_9FLAO</name>
<dbReference type="EMBL" id="JAJJML010000001">
    <property type="protein sequence ID" value="MCC9033171.1"/>
    <property type="molecule type" value="Genomic_DNA"/>
</dbReference>
<proteinExistence type="predicted"/>
<dbReference type="RefSeq" id="WP_191181598.1">
    <property type="nucleotide sequence ID" value="NZ_JACXXP010000060.1"/>
</dbReference>
<dbReference type="PANTHER" id="PTHR40980">
    <property type="entry name" value="PLUG DOMAIN-CONTAINING PROTEIN"/>
    <property type="match status" value="1"/>
</dbReference>
<dbReference type="InterPro" id="IPR041700">
    <property type="entry name" value="OMP_b-brl_3"/>
</dbReference>
<evidence type="ECO:0000313" key="6">
    <source>
        <dbReference type="Proteomes" id="UP001107960"/>
    </source>
</evidence>
<dbReference type="Proteomes" id="UP001107960">
    <property type="component" value="Unassembled WGS sequence"/>
</dbReference>
<evidence type="ECO:0000256" key="1">
    <source>
        <dbReference type="ARBA" id="ARBA00004442"/>
    </source>
</evidence>
<dbReference type="Pfam" id="PF14905">
    <property type="entry name" value="OMP_b-brl_3"/>
    <property type="match status" value="1"/>
</dbReference>